<dbReference type="AlphaFoldDB" id="F5XSS6"/>
<dbReference type="SUPFAM" id="SSF46894">
    <property type="entry name" value="C-terminal effector domain of the bipartite response regulators"/>
    <property type="match status" value="1"/>
</dbReference>
<dbReference type="InterPro" id="IPR000792">
    <property type="entry name" value="Tscrpt_reg_LuxR_C"/>
</dbReference>
<evidence type="ECO:0000256" key="5">
    <source>
        <dbReference type="PROSITE-ProRule" id="PRU00169"/>
    </source>
</evidence>
<evidence type="ECO:0000313" key="9">
    <source>
        <dbReference type="Proteomes" id="UP000007947"/>
    </source>
</evidence>
<dbReference type="RefSeq" id="WP_013865168.1">
    <property type="nucleotide sequence ID" value="NC_015635.1"/>
</dbReference>
<dbReference type="PROSITE" id="PS00622">
    <property type="entry name" value="HTH_LUXR_1"/>
    <property type="match status" value="1"/>
</dbReference>
<dbReference type="PRINTS" id="PR00038">
    <property type="entry name" value="HTHLUXR"/>
</dbReference>
<dbReference type="PROSITE" id="PS50110">
    <property type="entry name" value="RESPONSE_REGULATORY"/>
    <property type="match status" value="1"/>
</dbReference>
<evidence type="ECO:0000259" key="7">
    <source>
        <dbReference type="PROSITE" id="PS50110"/>
    </source>
</evidence>
<dbReference type="PANTHER" id="PTHR43214:SF24">
    <property type="entry name" value="TRANSCRIPTIONAL REGULATORY PROTEIN NARL-RELATED"/>
    <property type="match status" value="1"/>
</dbReference>
<dbReference type="Proteomes" id="UP000007947">
    <property type="component" value="Chromosome"/>
</dbReference>
<dbReference type="OrthoDB" id="9808843at2"/>
<dbReference type="CDD" id="cd06170">
    <property type="entry name" value="LuxR_C_like"/>
    <property type="match status" value="1"/>
</dbReference>
<evidence type="ECO:0000259" key="6">
    <source>
        <dbReference type="PROSITE" id="PS50043"/>
    </source>
</evidence>
<reference evidence="8 9" key="1">
    <citation type="submission" date="2011-05" db="EMBL/GenBank/DDBJ databases">
        <title>Whole genome sequence of Microlunatus phosphovorus NM-1.</title>
        <authorList>
            <person name="Hosoyama A."/>
            <person name="Sasaki K."/>
            <person name="Harada T."/>
            <person name="Igarashi R."/>
            <person name="Kawakoshi A."/>
            <person name="Sasagawa M."/>
            <person name="Fukada J."/>
            <person name="Nakamura S."/>
            <person name="Katano Y."/>
            <person name="Hanada S."/>
            <person name="Kamagata Y."/>
            <person name="Nakamura N."/>
            <person name="Yamazaki S."/>
            <person name="Fujita N."/>
        </authorList>
    </citation>
    <scope>NUCLEOTIDE SEQUENCE [LARGE SCALE GENOMIC DNA]</scope>
    <source>
        <strain evidence="9">ATCC 700054 / DSM 10555 / JCM 9379 / NBRC 101784 / NCIMB 13414 / VKM Ac-1990 / NM-1</strain>
    </source>
</reference>
<keyword evidence="4" id="KW-0804">Transcription</keyword>
<dbReference type="HOGENOM" id="CLU_000445_90_10_11"/>
<dbReference type="Pfam" id="PF00072">
    <property type="entry name" value="Response_reg"/>
    <property type="match status" value="1"/>
</dbReference>
<dbReference type="GO" id="GO:0000160">
    <property type="term" value="P:phosphorelay signal transduction system"/>
    <property type="evidence" value="ECO:0007669"/>
    <property type="project" value="InterPro"/>
</dbReference>
<evidence type="ECO:0000256" key="3">
    <source>
        <dbReference type="ARBA" id="ARBA00023125"/>
    </source>
</evidence>
<dbReference type="CDD" id="cd17535">
    <property type="entry name" value="REC_NarL-like"/>
    <property type="match status" value="1"/>
</dbReference>
<dbReference type="eggNOG" id="COG2197">
    <property type="taxonomic scope" value="Bacteria"/>
</dbReference>
<keyword evidence="3" id="KW-0238">DNA-binding</keyword>
<evidence type="ECO:0000313" key="8">
    <source>
        <dbReference type="EMBL" id="BAK37334.1"/>
    </source>
</evidence>
<proteinExistence type="predicted"/>
<feature type="domain" description="HTH luxR-type" evidence="6">
    <location>
        <begin position="153"/>
        <end position="218"/>
    </location>
</feature>
<accession>F5XSS6</accession>
<dbReference type="SMART" id="SM00448">
    <property type="entry name" value="REC"/>
    <property type="match status" value="1"/>
</dbReference>
<keyword evidence="1 5" id="KW-0597">Phosphoprotein</keyword>
<evidence type="ECO:0000256" key="2">
    <source>
        <dbReference type="ARBA" id="ARBA00023015"/>
    </source>
</evidence>
<dbReference type="PROSITE" id="PS50043">
    <property type="entry name" value="HTH_LUXR_2"/>
    <property type="match status" value="1"/>
</dbReference>
<name>F5XSS6_MICPN</name>
<organism evidence="8 9">
    <name type="scientific">Microlunatus phosphovorus (strain ATCC 700054 / DSM 10555 / JCM 9379 / NBRC 101784 / NCIMB 13414 / VKM Ac-1990 / NM-1)</name>
    <dbReference type="NCBI Taxonomy" id="1032480"/>
    <lineage>
        <taxon>Bacteria</taxon>
        <taxon>Bacillati</taxon>
        <taxon>Actinomycetota</taxon>
        <taxon>Actinomycetes</taxon>
        <taxon>Propionibacteriales</taxon>
        <taxon>Propionibacteriaceae</taxon>
        <taxon>Microlunatus</taxon>
    </lineage>
</organism>
<dbReference type="SMART" id="SM00421">
    <property type="entry name" value="HTH_LUXR"/>
    <property type="match status" value="1"/>
</dbReference>
<dbReference type="InterPro" id="IPR039420">
    <property type="entry name" value="WalR-like"/>
</dbReference>
<dbReference type="GO" id="GO:0003677">
    <property type="term" value="F:DNA binding"/>
    <property type="evidence" value="ECO:0007669"/>
    <property type="project" value="UniProtKB-KW"/>
</dbReference>
<dbReference type="InterPro" id="IPR058245">
    <property type="entry name" value="NreC/VraR/RcsB-like_REC"/>
</dbReference>
<keyword evidence="9" id="KW-1185">Reference proteome</keyword>
<dbReference type="Pfam" id="PF00196">
    <property type="entry name" value="GerE"/>
    <property type="match status" value="1"/>
</dbReference>
<evidence type="ECO:0000256" key="4">
    <source>
        <dbReference type="ARBA" id="ARBA00023163"/>
    </source>
</evidence>
<evidence type="ECO:0000256" key="1">
    <source>
        <dbReference type="ARBA" id="ARBA00022553"/>
    </source>
</evidence>
<feature type="domain" description="Response regulatory" evidence="7">
    <location>
        <begin position="7"/>
        <end position="128"/>
    </location>
</feature>
<feature type="modified residue" description="4-aspartylphosphate" evidence="5">
    <location>
        <position position="57"/>
    </location>
</feature>
<dbReference type="SUPFAM" id="SSF52172">
    <property type="entry name" value="CheY-like"/>
    <property type="match status" value="1"/>
</dbReference>
<gene>
    <name evidence="8" type="ordered locus">MLP_43200</name>
</gene>
<dbReference type="GO" id="GO:0006355">
    <property type="term" value="P:regulation of DNA-templated transcription"/>
    <property type="evidence" value="ECO:0007669"/>
    <property type="project" value="InterPro"/>
</dbReference>
<dbReference type="InterPro" id="IPR001789">
    <property type="entry name" value="Sig_transdc_resp-reg_receiver"/>
</dbReference>
<sequence>MTDQAITVVVVDDHPVFRLGMVGLLSSLPGIEVSGQAANRVELERAIASPPRVVMMDLQLHGAADAMDESGIELTRWLSHSHPEIAVLVITMSDDDTSVAAAVRAGARGYLLKAAAPEEVERAVRAVANGEMILGAQVAARAMAQVVGGRAAVRVPFPELTDREREVLDLVARGFDNATISRRLVLSPKTVRNHVANVLTKLSLRDRAAAIIAAREAGLGS</sequence>
<dbReference type="Gene3D" id="3.40.50.2300">
    <property type="match status" value="1"/>
</dbReference>
<dbReference type="InterPro" id="IPR016032">
    <property type="entry name" value="Sig_transdc_resp-reg_C-effctor"/>
</dbReference>
<keyword evidence="2" id="KW-0805">Transcription regulation</keyword>
<dbReference type="PANTHER" id="PTHR43214">
    <property type="entry name" value="TWO-COMPONENT RESPONSE REGULATOR"/>
    <property type="match status" value="1"/>
</dbReference>
<protein>
    <submittedName>
        <fullName evidence="8">Two-component system response regulator</fullName>
    </submittedName>
</protein>
<dbReference type="InterPro" id="IPR011006">
    <property type="entry name" value="CheY-like_superfamily"/>
</dbReference>
<dbReference type="STRING" id="1032480.MLP_43200"/>
<dbReference type="KEGG" id="mph:MLP_43200"/>
<dbReference type="EMBL" id="AP012204">
    <property type="protein sequence ID" value="BAK37334.1"/>
    <property type="molecule type" value="Genomic_DNA"/>
</dbReference>